<keyword evidence="2" id="KW-0472">Membrane</keyword>
<keyword evidence="2" id="KW-1133">Transmembrane helix</keyword>
<reference evidence="3" key="2">
    <citation type="submission" date="2021-12" db="EMBL/GenBank/DDBJ databases">
        <title>Resequencing data analysis of finger millet.</title>
        <authorList>
            <person name="Hatakeyama M."/>
            <person name="Aluri S."/>
            <person name="Balachadran M.T."/>
            <person name="Sivarajan S.R."/>
            <person name="Poveda L."/>
            <person name="Shimizu-Inatsugi R."/>
            <person name="Schlapbach R."/>
            <person name="Sreeman S.M."/>
            <person name="Shimizu K.K."/>
        </authorList>
    </citation>
    <scope>NUCLEOTIDE SEQUENCE</scope>
</reference>
<evidence type="ECO:0008006" key="5">
    <source>
        <dbReference type="Google" id="ProtNLM"/>
    </source>
</evidence>
<keyword evidence="4" id="KW-1185">Reference proteome</keyword>
<dbReference type="EMBL" id="BQKI01000088">
    <property type="protein sequence ID" value="GJN35653.1"/>
    <property type="molecule type" value="Genomic_DNA"/>
</dbReference>
<gene>
    <name evidence="3" type="primary">gb24448</name>
    <name evidence="3" type="ORF">PR202_gb24448</name>
</gene>
<feature type="compositionally biased region" description="Low complexity" evidence="1">
    <location>
        <begin position="478"/>
        <end position="489"/>
    </location>
</feature>
<evidence type="ECO:0000313" key="3">
    <source>
        <dbReference type="EMBL" id="GJN35653.1"/>
    </source>
</evidence>
<evidence type="ECO:0000313" key="4">
    <source>
        <dbReference type="Proteomes" id="UP001054889"/>
    </source>
</evidence>
<keyword evidence="2" id="KW-0812">Transmembrane</keyword>
<feature type="transmembrane region" description="Helical" evidence="2">
    <location>
        <begin position="13"/>
        <end position="36"/>
    </location>
</feature>
<feature type="compositionally biased region" description="Polar residues" evidence="1">
    <location>
        <begin position="397"/>
        <end position="427"/>
    </location>
</feature>
<feature type="compositionally biased region" description="Acidic residues" evidence="1">
    <location>
        <begin position="460"/>
        <end position="469"/>
    </location>
</feature>
<name>A0AAV5FIQ1_ELECO</name>
<reference evidence="3" key="1">
    <citation type="journal article" date="2018" name="DNA Res.">
        <title>Multiple hybrid de novo genome assembly of finger millet, an orphan allotetraploid crop.</title>
        <authorList>
            <person name="Hatakeyama M."/>
            <person name="Aluri S."/>
            <person name="Balachadran M.T."/>
            <person name="Sivarajan S.R."/>
            <person name="Patrignani A."/>
            <person name="Gruter S."/>
            <person name="Poveda L."/>
            <person name="Shimizu-Inatsugi R."/>
            <person name="Baeten J."/>
            <person name="Francoijs K.J."/>
            <person name="Nataraja K.N."/>
            <person name="Reddy Y.A.N."/>
            <person name="Phadnis S."/>
            <person name="Ravikumar R.L."/>
            <person name="Schlapbach R."/>
            <person name="Sreeman S.M."/>
            <person name="Shimizu K.K."/>
        </authorList>
    </citation>
    <scope>NUCLEOTIDE SEQUENCE</scope>
</reference>
<accession>A0AAV5FIQ1</accession>
<dbReference type="AlphaFoldDB" id="A0AAV5FIQ1"/>
<organism evidence="3 4">
    <name type="scientific">Eleusine coracana subsp. coracana</name>
    <dbReference type="NCBI Taxonomy" id="191504"/>
    <lineage>
        <taxon>Eukaryota</taxon>
        <taxon>Viridiplantae</taxon>
        <taxon>Streptophyta</taxon>
        <taxon>Embryophyta</taxon>
        <taxon>Tracheophyta</taxon>
        <taxon>Spermatophyta</taxon>
        <taxon>Magnoliopsida</taxon>
        <taxon>Liliopsida</taxon>
        <taxon>Poales</taxon>
        <taxon>Poaceae</taxon>
        <taxon>PACMAD clade</taxon>
        <taxon>Chloridoideae</taxon>
        <taxon>Cynodonteae</taxon>
        <taxon>Eleusininae</taxon>
        <taxon>Eleusine</taxon>
    </lineage>
</organism>
<sequence length="499" mass="56598">MLGFFFFVVYREMVAYIANTLIFILTGSASGIPIFLTPEFLPVGLLLQMVFYKMMSILRDMVFISWLRGAVALSLSLSVKVRILKYTRHEMLNKALEAFGELRDDEELGPADWVTVKKYITCLHDLDDEPEHPHDISDKDSRMHTMNLRDIRVRLLNDSVVHCFFVEAEKIEQLRQSDTSIEVFLWQESALVIARLLLPQIFEKMAMHEIRVLIAERSTMNVYIKGEDIELEHNYIGILLEGFLKTKNQNLITPPAVLLPSNTDLTLFGLESSAMNHVDYCYTAPSYQVEARARIIFFEIGRVSEIEADIQRTASLLSQTHHEPPRTLSKEHSGLLSWPESFRKHRGPHNISLAEMRSQPGSLSTRALQLSMYGSMMDDMLHPSQGQRRQRNRRVQATNPRHSSSYPRVPSRQTNTRPLLSVQSEGSNMKRMAAPKEAGEAATPAPPAPAGQRRSKAMEDDNSSDESAGEEVIVRVDSPSMLSFRRSSSAVQSPPPRDN</sequence>
<proteinExistence type="predicted"/>
<evidence type="ECO:0000256" key="1">
    <source>
        <dbReference type="SAM" id="MobiDB-lite"/>
    </source>
</evidence>
<evidence type="ECO:0000256" key="2">
    <source>
        <dbReference type="SAM" id="Phobius"/>
    </source>
</evidence>
<feature type="region of interest" description="Disordered" evidence="1">
    <location>
        <begin position="378"/>
        <end position="499"/>
    </location>
</feature>
<dbReference type="Proteomes" id="UP001054889">
    <property type="component" value="Unassembled WGS sequence"/>
</dbReference>
<comment type="caution">
    <text evidence="3">The sequence shown here is derived from an EMBL/GenBank/DDBJ whole genome shotgun (WGS) entry which is preliminary data.</text>
</comment>
<protein>
    <recommendedName>
        <fullName evidence="5">Cyclic nucleotide-binding domain-containing protein</fullName>
    </recommendedName>
</protein>